<gene>
    <name evidence="2" type="ORF">A2671_01820</name>
</gene>
<evidence type="ECO:0000259" key="1">
    <source>
        <dbReference type="Pfam" id="PF00903"/>
    </source>
</evidence>
<dbReference type="Proteomes" id="UP000178344">
    <property type="component" value="Unassembled WGS sequence"/>
</dbReference>
<dbReference type="EMBL" id="MFKQ01000006">
    <property type="protein sequence ID" value="OGG47576.1"/>
    <property type="molecule type" value="Genomic_DNA"/>
</dbReference>
<dbReference type="AlphaFoldDB" id="A0A1F6CEH7"/>
<dbReference type="InterPro" id="IPR004360">
    <property type="entry name" value="Glyas_Fos-R_dOase_dom"/>
</dbReference>
<dbReference type="Gene3D" id="3.10.180.10">
    <property type="entry name" value="2,3-Dihydroxybiphenyl 1,2-Dioxygenase, domain 1"/>
    <property type="match status" value="1"/>
</dbReference>
<feature type="domain" description="Glyoxalase/fosfomycin resistance/dioxygenase" evidence="1">
    <location>
        <begin position="26"/>
        <end position="147"/>
    </location>
</feature>
<proteinExistence type="predicted"/>
<name>A0A1F6CEH7_9BACT</name>
<accession>A0A1F6CEH7</accession>
<evidence type="ECO:0000313" key="3">
    <source>
        <dbReference type="Proteomes" id="UP000178344"/>
    </source>
</evidence>
<reference evidence="2 3" key="1">
    <citation type="journal article" date="2016" name="Nat. Commun.">
        <title>Thousands of microbial genomes shed light on interconnected biogeochemical processes in an aquifer system.</title>
        <authorList>
            <person name="Anantharaman K."/>
            <person name="Brown C.T."/>
            <person name="Hug L.A."/>
            <person name="Sharon I."/>
            <person name="Castelle C.J."/>
            <person name="Probst A.J."/>
            <person name="Thomas B.C."/>
            <person name="Singh A."/>
            <person name="Wilkins M.J."/>
            <person name="Karaoz U."/>
            <person name="Brodie E.L."/>
            <person name="Williams K.H."/>
            <person name="Hubbard S.S."/>
            <person name="Banfield J.F."/>
        </authorList>
    </citation>
    <scope>NUCLEOTIDE SEQUENCE [LARGE SCALE GENOMIC DNA]</scope>
</reference>
<evidence type="ECO:0000313" key="2">
    <source>
        <dbReference type="EMBL" id="OGG47576.1"/>
    </source>
</evidence>
<sequence length="162" mass="18303">MDTVKNLVSEPEYRIPDSPKVSVTGLYHTSFRIDDIQKALDLYCGILGCKCLRVIQEPPTEMLFLGLPDGNTVIAIRYRNRKPILHGSNERGDENGEHTAFKVATIEAYDRMLGQLAEYGLKPFHSLDRRPPAVKPGREAYFEDPNGRHIFEIRAPLPGSDH</sequence>
<dbReference type="CDD" id="cd06587">
    <property type="entry name" value="VOC"/>
    <property type="match status" value="1"/>
</dbReference>
<protein>
    <recommendedName>
        <fullName evidence="1">Glyoxalase/fosfomycin resistance/dioxygenase domain-containing protein</fullName>
    </recommendedName>
</protein>
<dbReference type="Pfam" id="PF00903">
    <property type="entry name" value="Glyoxalase"/>
    <property type="match status" value="1"/>
</dbReference>
<comment type="caution">
    <text evidence="2">The sequence shown here is derived from an EMBL/GenBank/DDBJ whole genome shotgun (WGS) entry which is preliminary data.</text>
</comment>
<organism evidence="2 3">
    <name type="scientific">Candidatus Kaiserbacteria bacterium RIFCSPHIGHO2_01_FULL_49_13</name>
    <dbReference type="NCBI Taxonomy" id="1798477"/>
    <lineage>
        <taxon>Bacteria</taxon>
        <taxon>Candidatus Kaiseribacteriota</taxon>
    </lineage>
</organism>
<dbReference type="InterPro" id="IPR029068">
    <property type="entry name" value="Glyas_Bleomycin-R_OHBP_Dase"/>
</dbReference>
<dbReference type="SUPFAM" id="SSF54593">
    <property type="entry name" value="Glyoxalase/Bleomycin resistance protein/Dihydroxybiphenyl dioxygenase"/>
    <property type="match status" value="1"/>
</dbReference>